<feature type="compositionally biased region" description="Gly residues" evidence="1">
    <location>
        <begin position="236"/>
        <end position="245"/>
    </location>
</feature>
<evidence type="ECO:0000256" key="1">
    <source>
        <dbReference type="SAM" id="MobiDB-lite"/>
    </source>
</evidence>
<feature type="region of interest" description="Disordered" evidence="1">
    <location>
        <begin position="504"/>
        <end position="524"/>
    </location>
</feature>
<feature type="compositionally biased region" description="Low complexity" evidence="1">
    <location>
        <begin position="475"/>
        <end position="492"/>
    </location>
</feature>
<evidence type="ECO:0000256" key="2">
    <source>
        <dbReference type="SAM" id="Phobius"/>
    </source>
</evidence>
<reference evidence="3" key="2">
    <citation type="submission" date="2004-02" db="EMBL/GenBank/DDBJ databases">
        <authorList>
            <consortium name="Genoscope"/>
            <consortium name="Whitehead Institute Centre for Genome Research"/>
        </authorList>
    </citation>
    <scope>NUCLEOTIDE SEQUENCE</scope>
</reference>
<feature type="region of interest" description="Disordered" evidence="1">
    <location>
        <begin position="351"/>
        <end position="492"/>
    </location>
</feature>
<dbReference type="AlphaFoldDB" id="Q4T320"/>
<dbReference type="KEGG" id="tng:GSTEN00008052G001"/>
<reference evidence="3" key="1">
    <citation type="journal article" date="2004" name="Nature">
        <title>Genome duplication in the teleost fish Tetraodon nigroviridis reveals the early vertebrate proto-karyotype.</title>
        <authorList>
            <person name="Jaillon O."/>
            <person name="Aury J.-M."/>
            <person name="Brunet F."/>
            <person name="Petit J.-L."/>
            <person name="Stange-Thomann N."/>
            <person name="Mauceli E."/>
            <person name="Bouneau L."/>
            <person name="Fischer C."/>
            <person name="Ozouf-Costaz C."/>
            <person name="Bernot A."/>
            <person name="Nicaud S."/>
            <person name="Jaffe D."/>
            <person name="Fisher S."/>
            <person name="Lutfalla G."/>
            <person name="Dossat C."/>
            <person name="Segurens B."/>
            <person name="Dasilva C."/>
            <person name="Salanoubat M."/>
            <person name="Levy M."/>
            <person name="Boudet N."/>
            <person name="Castellano S."/>
            <person name="Anthouard V."/>
            <person name="Jubin C."/>
            <person name="Castelli V."/>
            <person name="Katinka M."/>
            <person name="Vacherie B."/>
            <person name="Biemont C."/>
            <person name="Skalli Z."/>
            <person name="Cattolico L."/>
            <person name="Poulain J."/>
            <person name="De Berardinis V."/>
            <person name="Cruaud C."/>
            <person name="Duprat S."/>
            <person name="Brottier P."/>
            <person name="Coutanceau J.-P."/>
            <person name="Gouzy J."/>
            <person name="Parra G."/>
            <person name="Lardier G."/>
            <person name="Chapple C."/>
            <person name="McKernan K.J."/>
            <person name="McEwan P."/>
            <person name="Bosak S."/>
            <person name="Kellis M."/>
            <person name="Volff J.-N."/>
            <person name="Guigo R."/>
            <person name="Zody M.C."/>
            <person name="Mesirov J."/>
            <person name="Lindblad-Toh K."/>
            <person name="Birren B."/>
            <person name="Nusbaum C."/>
            <person name="Kahn D."/>
            <person name="Robinson-Rechavi M."/>
            <person name="Laudet V."/>
            <person name="Schachter V."/>
            <person name="Quetier F."/>
            <person name="Saurin W."/>
            <person name="Scarpelli C."/>
            <person name="Wincker P."/>
            <person name="Lander E.S."/>
            <person name="Weissenbach J."/>
            <person name="Roest Crollius H."/>
        </authorList>
    </citation>
    <scope>NUCLEOTIDE SEQUENCE [LARGE SCALE GENOMIC DNA]</scope>
</reference>
<keyword evidence="2" id="KW-1133">Transmembrane helix</keyword>
<protein>
    <submittedName>
        <fullName evidence="3">Chromosome undetermined SCAF10132, whole genome shotgun sequence</fullName>
    </submittedName>
</protein>
<sequence>MWLQQRFKGLPGLLSSSWARRLLVGLLLFLIFYWYLGAERRVELLRLGHARRADGEVPPGGDPPVELGGGARGGRVQQPAGAAGHALRVGERPPAARRRLQPAVGGVVLAPRLGPGPPDGVLPQAGAPPGGAAGGGQGRHVVVPQGFGAAGPLRGPGVPAVRQGLPVRAGGVPGPQEQGQRLPAEGPHQQPLRAGPLLRALLGKPRLRPQVLLQRGARGGPGGPAVLRQGAPGQQPHGGGGGGLQETGRPHPGGRQVGVLGHRPVGGLDLGAHRVFQGGGDLQRPEGGGQGGDGGAAEAQRGGPGGGAPAGLDGPLHLRGGNEEDHRLPHAVQPHRQHHPLLHPVLLRGASAGAAAERRGPRPPGGQPELRRPLLQRPRHHARREPVARARQQHRADPAALHPVDADAAEARLQGAGGGRRPRSRAGRGAELRGPPVHREPPAVPGRPGRAAQQLRPAGDPLQPRPDQPGGAAGPGRQALPPPVGEAAGAAGQAVRLRGRLPERARGADLGGQGPHLPRDGDPAHHAAALHLHRPAAPAGPAAHAAPEGHPGPRGAHGQPLPGPALPLLVQRGLAHHPLPPLPLQAHLQRVLWPRGQALLQEQGISRCGGAAQPRRLASVFPSLLQVSSSLVGSASGFPLKRLSGLASGLRAVFTPASAPPAPPPPPPALHLLLLLHLLLPVRLLRKKHKRRQQR</sequence>
<keyword evidence="2" id="KW-0812">Transmembrane</keyword>
<feature type="compositionally biased region" description="Gly residues" evidence="1">
    <location>
        <begin position="277"/>
        <end position="295"/>
    </location>
</feature>
<organism evidence="3">
    <name type="scientific">Tetraodon nigroviridis</name>
    <name type="common">Spotted green pufferfish</name>
    <name type="synonym">Chelonodon nigroviridis</name>
    <dbReference type="NCBI Taxonomy" id="99883"/>
    <lineage>
        <taxon>Eukaryota</taxon>
        <taxon>Metazoa</taxon>
        <taxon>Chordata</taxon>
        <taxon>Craniata</taxon>
        <taxon>Vertebrata</taxon>
        <taxon>Euteleostomi</taxon>
        <taxon>Actinopterygii</taxon>
        <taxon>Neopterygii</taxon>
        <taxon>Teleostei</taxon>
        <taxon>Neoteleostei</taxon>
        <taxon>Acanthomorphata</taxon>
        <taxon>Eupercaria</taxon>
        <taxon>Tetraodontiformes</taxon>
        <taxon>Tetradontoidea</taxon>
        <taxon>Tetraodontidae</taxon>
        <taxon>Tetraodon</taxon>
    </lineage>
</organism>
<accession>Q4T320</accession>
<feature type="region of interest" description="Disordered" evidence="1">
    <location>
        <begin position="169"/>
        <end position="189"/>
    </location>
</feature>
<feature type="transmembrane region" description="Helical" evidence="2">
    <location>
        <begin position="21"/>
        <end position="37"/>
    </location>
</feature>
<feature type="region of interest" description="Disordered" evidence="1">
    <location>
        <begin position="214"/>
        <end position="326"/>
    </location>
</feature>
<keyword evidence="2" id="KW-0472">Membrane</keyword>
<dbReference type="EMBL" id="CAAE01010132">
    <property type="protein sequence ID" value="CAF92712.1"/>
    <property type="molecule type" value="Genomic_DNA"/>
</dbReference>
<gene>
    <name evidence="3" type="ORF">GSTENG00008052001</name>
</gene>
<feature type="compositionally biased region" description="Low complexity" evidence="1">
    <location>
        <begin position="536"/>
        <end position="560"/>
    </location>
</feature>
<proteinExistence type="predicted"/>
<name>Q4T320_TETNG</name>
<evidence type="ECO:0000313" key="3">
    <source>
        <dbReference type="EMBL" id="CAF92712.1"/>
    </source>
</evidence>
<feature type="region of interest" description="Disordered" evidence="1">
    <location>
        <begin position="536"/>
        <end position="565"/>
    </location>
</feature>
<feature type="region of interest" description="Disordered" evidence="1">
    <location>
        <begin position="72"/>
        <end position="97"/>
    </location>
</feature>